<reference evidence="1" key="1">
    <citation type="submission" date="2020-02" db="EMBL/GenBank/DDBJ databases">
        <authorList>
            <person name="Meier V. D."/>
        </authorList>
    </citation>
    <scope>NUCLEOTIDE SEQUENCE</scope>
    <source>
        <strain evidence="1">AVDCRST_MAG30</strain>
    </source>
</reference>
<feature type="non-terminal residue" evidence="1">
    <location>
        <position position="1"/>
    </location>
</feature>
<dbReference type="EMBL" id="CADCVS010000069">
    <property type="protein sequence ID" value="CAA9475065.1"/>
    <property type="molecule type" value="Genomic_DNA"/>
</dbReference>
<accession>A0A6J4RQL2</accession>
<name>A0A6J4RQL2_9ACTN</name>
<protein>
    <submittedName>
        <fullName evidence="1">Uncharacterized protein</fullName>
    </submittedName>
</protein>
<gene>
    <name evidence="1" type="ORF">AVDCRST_MAG30-398</name>
</gene>
<organism evidence="1">
    <name type="scientific">uncultured Solirubrobacteraceae bacterium</name>
    <dbReference type="NCBI Taxonomy" id="1162706"/>
    <lineage>
        <taxon>Bacteria</taxon>
        <taxon>Bacillati</taxon>
        <taxon>Actinomycetota</taxon>
        <taxon>Thermoleophilia</taxon>
        <taxon>Solirubrobacterales</taxon>
        <taxon>Solirubrobacteraceae</taxon>
        <taxon>environmental samples</taxon>
    </lineage>
</organism>
<evidence type="ECO:0000313" key="1">
    <source>
        <dbReference type="EMBL" id="CAA9475065.1"/>
    </source>
</evidence>
<proteinExistence type="predicted"/>
<sequence length="86" mass="9675">AAPPPCRSRRAFSIRLRRPRGGGRIAGVRVTVAGKRVRVGRRGGRLVVRVDLRDRPAGRVTVRAVGRTTKGRRYVDRRTYRTCAPR</sequence>
<dbReference type="AlphaFoldDB" id="A0A6J4RQL2"/>